<dbReference type="EMBL" id="AP026830">
    <property type="protein sequence ID" value="BDR92791.1"/>
    <property type="molecule type" value="Genomic_DNA"/>
</dbReference>
<keyword evidence="1" id="KW-0472">Membrane</keyword>
<accession>A0A830E4R1</accession>
<name>A0A830E4R1_9CREN</name>
<sequence>MSRGFTVGGIVILALLIIATSLITYMISDYLYTAYQASVVVGRINTRLLGLSRSCAVYLVNDSLYFPYGAYVEYSVPSVVSPGYYHEVNASNANGEVMFFLRGCIVVVRSVGNASGYEVLGYGAG</sequence>
<evidence type="ECO:0000256" key="1">
    <source>
        <dbReference type="SAM" id="Phobius"/>
    </source>
</evidence>
<dbReference type="Proteomes" id="UP001060771">
    <property type="component" value="Chromosome"/>
</dbReference>
<keyword evidence="1" id="KW-0812">Transmembrane</keyword>
<feature type="transmembrane region" description="Helical" evidence="1">
    <location>
        <begin position="6"/>
        <end position="27"/>
    </location>
</feature>
<dbReference type="EMBL" id="BMNM01000008">
    <property type="protein sequence ID" value="GGI82100.1"/>
    <property type="molecule type" value="Genomic_DNA"/>
</dbReference>
<protein>
    <submittedName>
        <fullName evidence="3">Uncharacterized protein</fullName>
    </submittedName>
</protein>
<keyword evidence="1" id="KW-1133">Transmembrane helix</keyword>
<dbReference type="RefSeq" id="WP_054843534.1">
    <property type="nucleotide sequence ID" value="NZ_AP026830.1"/>
</dbReference>
<reference evidence="3" key="1">
    <citation type="journal article" date="2014" name="Int. J. Syst. Evol. Microbiol.">
        <title>Complete genome sequence of Corynebacterium casei LMG S-19264T (=DSM 44701T), isolated from a smear-ripened cheese.</title>
        <authorList>
            <consortium name="US DOE Joint Genome Institute (JGI-PGF)"/>
            <person name="Walter F."/>
            <person name="Albersmeier A."/>
            <person name="Kalinowski J."/>
            <person name="Ruckert C."/>
        </authorList>
    </citation>
    <scope>NUCLEOTIDE SEQUENCE</scope>
    <source>
        <strain evidence="3">JCM 11219</strain>
    </source>
</reference>
<evidence type="ECO:0000313" key="3">
    <source>
        <dbReference type="EMBL" id="GGI82100.1"/>
    </source>
</evidence>
<evidence type="ECO:0000313" key="4">
    <source>
        <dbReference type="Proteomes" id="UP000657075"/>
    </source>
</evidence>
<evidence type="ECO:0000313" key="2">
    <source>
        <dbReference type="EMBL" id="BDR92791.1"/>
    </source>
</evidence>
<reference evidence="3" key="2">
    <citation type="submission" date="2020-09" db="EMBL/GenBank/DDBJ databases">
        <authorList>
            <person name="Sun Q."/>
            <person name="Ohkuma M."/>
        </authorList>
    </citation>
    <scope>NUCLEOTIDE SEQUENCE</scope>
    <source>
        <strain evidence="3">JCM 11219</strain>
    </source>
</reference>
<organism evidence="3 4">
    <name type="scientific">Vulcanisaeta souniana JCM 11219</name>
    <dbReference type="NCBI Taxonomy" id="1293586"/>
    <lineage>
        <taxon>Archaea</taxon>
        <taxon>Thermoproteota</taxon>
        <taxon>Thermoprotei</taxon>
        <taxon>Thermoproteales</taxon>
        <taxon>Thermoproteaceae</taxon>
        <taxon>Vulcanisaeta</taxon>
    </lineage>
</organism>
<keyword evidence="5" id="KW-1185">Reference proteome</keyword>
<gene>
    <name evidence="3" type="ORF">GCM10007112_18560</name>
    <name evidence="2" type="ORF">Vsou_18840</name>
</gene>
<evidence type="ECO:0000313" key="5">
    <source>
        <dbReference type="Proteomes" id="UP001060771"/>
    </source>
</evidence>
<dbReference type="AlphaFoldDB" id="A0A830E4R1"/>
<dbReference type="Proteomes" id="UP000657075">
    <property type="component" value="Unassembled WGS sequence"/>
</dbReference>
<dbReference type="GeneID" id="76207425"/>
<proteinExistence type="predicted"/>
<reference evidence="2" key="4">
    <citation type="journal article" date="2023" name="Microbiol. Resour. Announc.">
        <title>Complete Genome Sequence of Vulcanisaeta souniana Strain IC-059, a Hyperthermophilic Archaeon Isolated from Hot Spring Water in Japan.</title>
        <authorList>
            <person name="Kato S."/>
            <person name="Itoh T."/>
            <person name="Wu L."/>
            <person name="Ma J."/>
            <person name="Ohkuma M."/>
        </authorList>
    </citation>
    <scope>NUCLEOTIDE SEQUENCE</scope>
    <source>
        <strain evidence="2">JCM 11219</strain>
    </source>
</reference>
<reference evidence="5" key="3">
    <citation type="submission" date="2022-09" db="EMBL/GenBank/DDBJ databases">
        <title>Complete genome sequence of Vulcanisaeta souniana.</title>
        <authorList>
            <person name="Kato S."/>
            <person name="Itoh T."/>
            <person name="Ohkuma M."/>
        </authorList>
    </citation>
    <scope>NUCLEOTIDE SEQUENCE [LARGE SCALE GENOMIC DNA]</scope>
    <source>
        <strain evidence="5">JCM 11219</strain>
    </source>
</reference>